<reference evidence="6" key="1">
    <citation type="submission" date="2023-06" db="EMBL/GenBank/DDBJ databases">
        <title>Survivors Of The Sea: Transcriptome response of Skeletonema marinoi to long-term dormancy.</title>
        <authorList>
            <person name="Pinder M.I.M."/>
            <person name="Kourtchenko O."/>
            <person name="Robertson E.K."/>
            <person name="Larsson T."/>
            <person name="Maumus F."/>
            <person name="Osuna-Cruz C.M."/>
            <person name="Vancaester E."/>
            <person name="Stenow R."/>
            <person name="Vandepoele K."/>
            <person name="Ploug H."/>
            <person name="Bruchert V."/>
            <person name="Godhe A."/>
            <person name="Topel M."/>
        </authorList>
    </citation>
    <scope>NUCLEOTIDE SEQUENCE</scope>
    <source>
        <strain evidence="6">R05AC</strain>
    </source>
</reference>
<evidence type="ECO:0000313" key="6">
    <source>
        <dbReference type="EMBL" id="KAK1734025.1"/>
    </source>
</evidence>
<keyword evidence="4" id="KW-0904">Protein phosphatase</keyword>
<dbReference type="PANTHER" id="PTHR10159:SF529">
    <property type="entry name" value="TYROSINE-PROTEIN PHOSPHATASE DOMAIN-CONTAINING PROTEIN"/>
    <property type="match status" value="1"/>
</dbReference>
<dbReference type="EMBL" id="JATAAI010000042">
    <property type="protein sequence ID" value="KAK1734025.1"/>
    <property type="molecule type" value="Genomic_DNA"/>
</dbReference>
<dbReference type="GO" id="GO:0043409">
    <property type="term" value="P:negative regulation of MAPK cascade"/>
    <property type="evidence" value="ECO:0007669"/>
    <property type="project" value="TreeGrafter"/>
</dbReference>
<feature type="domain" description="Tyrosine specific protein phosphatases" evidence="5">
    <location>
        <begin position="10"/>
        <end position="69"/>
    </location>
</feature>
<dbReference type="PROSITE" id="PS50056">
    <property type="entry name" value="TYR_PHOSPHATASE_2"/>
    <property type="match status" value="1"/>
</dbReference>
<dbReference type="InterPro" id="IPR000340">
    <property type="entry name" value="Dual-sp_phosphatase_cat-dom"/>
</dbReference>
<protein>
    <recommendedName>
        <fullName evidence="2">protein-tyrosine-phosphatase</fullName>
        <ecNumber evidence="2">3.1.3.48</ecNumber>
    </recommendedName>
</protein>
<name>A0AAD9D5U9_9STRA</name>
<evidence type="ECO:0000313" key="7">
    <source>
        <dbReference type="Proteomes" id="UP001224775"/>
    </source>
</evidence>
<proteinExistence type="inferred from homology"/>
<comment type="caution">
    <text evidence="6">The sequence shown here is derived from an EMBL/GenBank/DDBJ whole genome shotgun (WGS) entry which is preliminary data.</text>
</comment>
<evidence type="ECO:0000256" key="2">
    <source>
        <dbReference type="ARBA" id="ARBA00013064"/>
    </source>
</evidence>
<keyword evidence="7" id="KW-1185">Reference proteome</keyword>
<dbReference type="InterPro" id="IPR000387">
    <property type="entry name" value="Tyr_Pase_dom"/>
</dbReference>
<comment type="similarity">
    <text evidence="1">Belongs to the protein-tyrosine phosphatase family. Non-receptor class dual specificity subfamily.</text>
</comment>
<dbReference type="Pfam" id="PF00782">
    <property type="entry name" value="DSPc"/>
    <property type="match status" value="1"/>
</dbReference>
<accession>A0AAD9D5U9</accession>
<dbReference type="InterPro" id="IPR029021">
    <property type="entry name" value="Prot-tyrosine_phosphatase-like"/>
</dbReference>
<evidence type="ECO:0000256" key="3">
    <source>
        <dbReference type="ARBA" id="ARBA00022801"/>
    </source>
</evidence>
<evidence type="ECO:0000259" key="5">
    <source>
        <dbReference type="PROSITE" id="PS50056"/>
    </source>
</evidence>
<dbReference type="GO" id="GO:0005737">
    <property type="term" value="C:cytoplasm"/>
    <property type="evidence" value="ECO:0007669"/>
    <property type="project" value="TreeGrafter"/>
</dbReference>
<dbReference type="EC" id="3.1.3.48" evidence="2"/>
<dbReference type="SUPFAM" id="SSF52799">
    <property type="entry name" value="(Phosphotyrosine protein) phosphatases II"/>
    <property type="match status" value="1"/>
</dbReference>
<dbReference type="Proteomes" id="UP001224775">
    <property type="component" value="Unassembled WGS sequence"/>
</dbReference>
<keyword evidence="3" id="KW-0378">Hydrolase</keyword>
<dbReference type="PANTHER" id="PTHR10159">
    <property type="entry name" value="DUAL SPECIFICITY PROTEIN PHOSPHATASE"/>
    <property type="match status" value="1"/>
</dbReference>
<dbReference type="Gene3D" id="3.90.190.10">
    <property type="entry name" value="Protein tyrosine phosphatase superfamily"/>
    <property type="match status" value="1"/>
</dbReference>
<gene>
    <name evidence="6" type="ORF">QTG54_015283</name>
</gene>
<sequence>MDMKKMENVKKLSDAVEFVERARRAGGSVLSHCWWGMNRSVTLIVAYLMKYGSGMGINEATALVAETRPQANPYGEVLNLYKKNYLDAKVGK</sequence>
<dbReference type="CDD" id="cd14498">
    <property type="entry name" value="DSP"/>
    <property type="match status" value="1"/>
</dbReference>
<evidence type="ECO:0000256" key="4">
    <source>
        <dbReference type="ARBA" id="ARBA00022912"/>
    </source>
</evidence>
<dbReference type="GO" id="GO:0004725">
    <property type="term" value="F:protein tyrosine phosphatase activity"/>
    <property type="evidence" value="ECO:0007669"/>
    <property type="project" value="UniProtKB-EC"/>
</dbReference>
<dbReference type="AlphaFoldDB" id="A0AAD9D5U9"/>
<evidence type="ECO:0000256" key="1">
    <source>
        <dbReference type="ARBA" id="ARBA00008601"/>
    </source>
</evidence>
<organism evidence="6 7">
    <name type="scientific">Skeletonema marinoi</name>
    <dbReference type="NCBI Taxonomy" id="267567"/>
    <lineage>
        <taxon>Eukaryota</taxon>
        <taxon>Sar</taxon>
        <taxon>Stramenopiles</taxon>
        <taxon>Ochrophyta</taxon>
        <taxon>Bacillariophyta</taxon>
        <taxon>Coscinodiscophyceae</taxon>
        <taxon>Thalassiosirophycidae</taxon>
        <taxon>Thalassiosirales</taxon>
        <taxon>Skeletonemataceae</taxon>
        <taxon>Skeletonema</taxon>
        <taxon>Skeletonema marinoi-dohrnii complex</taxon>
    </lineage>
</organism>